<dbReference type="EMBL" id="WJXA01000007">
    <property type="protein sequence ID" value="KAF7139046.1"/>
    <property type="molecule type" value="Genomic_DNA"/>
</dbReference>
<comment type="caution">
    <text evidence="1">The sequence shown here is derived from an EMBL/GenBank/DDBJ whole genome shotgun (WGS) entry which is preliminary data.</text>
</comment>
<gene>
    <name evidence="1" type="ORF">RHSIM_Rhsim07G0060100</name>
</gene>
<proteinExistence type="predicted"/>
<evidence type="ECO:0000313" key="2">
    <source>
        <dbReference type="Proteomes" id="UP000626092"/>
    </source>
</evidence>
<dbReference type="AlphaFoldDB" id="A0A834GTS1"/>
<organism evidence="1 2">
    <name type="scientific">Rhododendron simsii</name>
    <name type="common">Sims's rhododendron</name>
    <dbReference type="NCBI Taxonomy" id="118357"/>
    <lineage>
        <taxon>Eukaryota</taxon>
        <taxon>Viridiplantae</taxon>
        <taxon>Streptophyta</taxon>
        <taxon>Embryophyta</taxon>
        <taxon>Tracheophyta</taxon>
        <taxon>Spermatophyta</taxon>
        <taxon>Magnoliopsida</taxon>
        <taxon>eudicotyledons</taxon>
        <taxon>Gunneridae</taxon>
        <taxon>Pentapetalae</taxon>
        <taxon>asterids</taxon>
        <taxon>Ericales</taxon>
        <taxon>Ericaceae</taxon>
        <taxon>Ericoideae</taxon>
        <taxon>Rhodoreae</taxon>
        <taxon>Rhododendron</taxon>
    </lineage>
</organism>
<dbReference type="OrthoDB" id="1747991at2759"/>
<name>A0A834GTS1_RHOSS</name>
<keyword evidence="2" id="KW-1185">Reference proteome</keyword>
<reference evidence="1" key="1">
    <citation type="submission" date="2019-11" db="EMBL/GenBank/DDBJ databases">
        <authorList>
            <person name="Liu Y."/>
            <person name="Hou J."/>
            <person name="Li T.-Q."/>
            <person name="Guan C.-H."/>
            <person name="Wu X."/>
            <person name="Wu H.-Z."/>
            <person name="Ling F."/>
            <person name="Zhang R."/>
            <person name="Shi X.-G."/>
            <person name="Ren J.-P."/>
            <person name="Chen E.-F."/>
            <person name="Sun J.-M."/>
        </authorList>
    </citation>
    <scope>NUCLEOTIDE SEQUENCE</scope>
    <source>
        <strain evidence="1">Adult_tree_wgs_1</strain>
        <tissue evidence="1">Leaves</tissue>
    </source>
</reference>
<accession>A0A834GTS1</accession>
<protein>
    <submittedName>
        <fullName evidence="1">Uncharacterized protein</fullName>
    </submittedName>
</protein>
<evidence type="ECO:0000313" key="1">
    <source>
        <dbReference type="EMBL" id="KAF7139046.1"/>
    </source>
</evidence>
<dbReference type="Proteomes" id="UP000626092">
    <property type="component" value="Unassembled WGS sequence"/>
</dbReference>
<sequence>MLPSHCNISAAQAYEVDLADDSGIRLKSAHEFMGRQAGGMGNLDYTQQDHKNYLRSKRQTNLEYGEAEAEANTGKSLLLLCSAIRCRRENHQHILGRCKDDY</sequence>